<evidence type="ECO:0000313" key="8">
    <source>
        <dbReference type="EMBL" id="SHH41579.1"/>
    </source>
</evidence>
<dbReference type="AlphaFoldDB" id="A0A1M5SSR7"/>
<dbReference type="GO" id="GO:0005524">
    <property type="term" value="F:ATP binding"/>
    <property type="evidence" value="ECO:0007669"/>
    <property type="project" value="UniProtKB-UniRule"/>
</dbReference>
<keyword evidence="4 5" id="KW-0067">ATP-binding</keyword>
<dbReference type="GeneID" id="89509289"/>
<dbReference type="PANTHER" id="PTHR43289">
    <property type="entry name" value="MITOGEN-ACTIVATED PROTEIN KINASE KINASE KINASE 20-RELATED"/>
    <property type="match status" value="1"/>
</dbReference>
<feature type="binding site" evidence="5">
    <location>
        <position position="75"/>
    </location>
    <ligand>
        <name>ATP</name>
        <dbReference type="ChEBI" id="CHEBI:30616"/>
    </ligand>
</feature>
<organism evidence="8 9">
    <name type="scientific">Butyrivibrio fibrisolvens DSM 3071</name>
    <dbReference type="NCBI Taxonomy" id="1121131"/>
    <lineage>
        <taxon>Bacteria</taxon>
        <taxon>Bacillati</taxon>
        <taxon>Bacillota</taxon>
        <taxon>Clostridia</taxon>
        <taxon>Lachnospirales</taxon>
        <taxon>Lachnospiraceae</taxon>
        <taxon>Butyrivibrio</taxon>
    </lineage>
</organism>
<dbReference type="InterPro" id="IPR000719">
    <property type="entry name" value="Prot_kinase_dom"/>
</dbReference>
<sequence length="673" mass="76003">MGVIRCPHCQEMIPDDFAHCGFCGKDVNVKNNEYMLQIGTVLQDRYYIGAAIGQGGFGITYSCCDLRLDMKVAIKEFYPDRLVKRDSNESGNVVLINPSKKSVYDHEMSKCLLEARTLGDFADDPGVVRVSDIFNQNNTVYIVMEYLEGMTLEQFRKRNPDVDFDFCYKMLSPVIKVLEHIHERGLVHRDISPSNIMVLPDGRAKLLDFGSASRFDKVEEDDEILVLRQGYSPIEQYQKGMPSGPWSDVYSFCATFYYMLTGVNPCSADDRVGDDQLEKPSALGAVILEDQENALMHGLVLNPKLRTRSMKQLADEMELRVPVARSEQLLNLKEQIEAHMAEGFTGMVDVSGSNKAVNSTVNNTGKKVRLRKTIIGLIAAAMCVLICICAVLMFVRSKQAPKITSSYLIEESGNNLTESENVKVTIKTAVEYRAYNSSYSDYPESYKNEETVEVWSGQDDSIYLKNTSTVDEGYIAYMIMDHVKGDTYKLGKRDANNYSIDNGYESFMVPMFLSTSCLNGGMQLSEDMSKLNGKSCYTVSGELSSKIVLEMVNELNIYDWLPEEYIKLYGLVPKGNITAYFDSESFELKRISITLLGFDLDSLAETSNKHFGYEKYRFDEMTVTMNVDYSYGEKAELDGAEAKRFADTRERIQSGDSITWAYKWGYIWSLGIS</sequence>
<dbReference type="STRING" id="1121131.SAMN02745229_00386"/>
<dbReference type="InterPro" id="IPR017441">
    <property type="entry name" value="Protein_kinase_ATP_BS"/>
</dbReference>
<accession>A0A1M5SSR7</accession>
<dbReference type="Proteomes" id="UP000184278">
    <property type="component" value="Unassembled WGS sequence"/>
</dbReference>
<keyword evidence="3 8" id="KW-0418">Kinase</keyword>
<dbReference type="PROSITE" id="PS50011">
    <property type="entry name" value="PROTEIN_KINASE_DOM"/>
    <property type="match status" value="1"/>
</dbReference>
<dbReference type="InterPro" id="IPR008266">
    <property type="entry name" value="Tyr_kinase_AS"/>
</dbReference>
<dbReference type="Pfam" id="PF00069">
    <property type="entry name" value="Pkinase"/>
    <property type="match status" value="1"/>
</dbReference>
<keyword evidence="6" id="KW-0812">Transmembrane</keyword>
<evidence type="ECO:0000256" key="1">
    <source>
        <dbReference type="ARBA" id="ARBA00022679"/>
    </source>
</evidence>
<name>A0A1M5SSR7_BUTFI</name>
<dbReference type="GO" id="GO:0004674">
    <property type="term" value="F:protein serine/threonine kinase activity"/>
    <property type="evidence" value="ECO:0007669"/>
    <property type="project" value="UniProtKB-KW"/>
</dbReference>
<dbReference type="EMBL" id="FQXK01000004">
    <property type="protein sequence ID" value="SHH41579.1"/>
    <property type="molecule type" value="Genomic_DNA"/>
</dbReference>
<keyword evidence="8" id="KW-0723">Serine/threonine-protein kinase</keyword>
<evidence type="ECO:0000256" key="5">
    <source>
        <dbReference type="PROSITE-ProRule" id="PRU10141"/>
    </source>
</evidence>
<dbReference type="PROSITE" id="PS00107">
    <property type="entry name" value="PROTEIN_KINASE_ATP"/>
    <property type="match status" value="1"/>
</dbReference>
<dbReference type="InterPro" id="IPR011009">
    <property type="entry name" value="Kinase-like_dom_sf"/>
</dbReference>
<evidence type="ECO:0000256" key="3">
    <source>
        <dbReference type="ARBA" id="ARBA00022777"/>
    </source>
</evidence>
<dbReference type="RefSeq" id="WP_073385077.1">
    <property type="nucleotide sequence ID" value="NZ_FQXK01000004.1"/>
</dbReference>
<feature type="transmembrane region" description="Helical" evidence="6">
    <location>
        <begin position="374"/>
        <end position="395"/>
    </location>
</feature>
<evidence type="ECO:0000256" key="2">
    <source>
        <dbReference type="ARBA" id="ARBA00022741"/>
    </source>
</evidence>
<keyword evidence="6" id="KW-0472">Membrane</keyword>
<keyword evidence="9" id="KW-1185">Reference proteome</keyword>
<dbReference type="PROSITE" id="PS00109">
    <property type="entry name" value="PROTEIN_KINASE_TYR"/>
    <property type="match status" value="1"/>
</dbReference>
<dbReference type="Gene3D" id="1.10.510.10">
    <property type="entry name" value="Transferase(Phosphotransferase) domain 1"/>
    <property type="match status" value="1"/>
</dbReference>
<keyword evidence="6" id="KW-1133">Transmembrane helix</keyword>
<keyword evidence="1" id="KW-0808">Transferase</keyword>
<feature type="domain" description="Protein kinase" evidence="7">
    <location>
        <begin position="46"/>
        <end position="319"/>
    </location>
</feature>
<reference evidence="9" key="1">
    <citation type="submission" date="2016-11" db="EMBL/GenBank/DDBJ databases">
        <authorList>
            <person name="Varghese N."/>
            <person name="Submissions S."/>
        </authorList>
    </citation>
    <scope>NUCLEOTIDE SEQUENCE [LARGE SCALE GENOMIC DNA]</scope>
    <source>
        <strain evidence="9">DSM 3071</strain>
    </source>
</reference>
<evidence type="ECO:0000313" key="9">
    <source>
        <dbReference type="Proteomes" id="UP000184278"/>
    </source>
</evidence>
<dbReference type="OrthoDB" id="9788659at2"/>
<evidence type="ECO:0000256" key="4">
    <source>
        <dbReference type="ARBA" id="ARBA00022840"/>
    </source>
</evidence>
<dbReference type="PANTHER" id="PTHR43289:SF34">
    <property type="entry name" value="SERINE_THREONINE-PROTEIN KINASE YBDM-RELATED"/>
    <property type="match status" value="1"/>
</dbReference>
<gene>
    <name evidence="8" type="ORF">SAMN02745229_00386</name>
</gene>
<protein>
    <submittedName>
        <fullName evidence="8">Serine/threonine protein kinase</fullName>
    </submittedName>
</protein>
<evidence type="ECO:0000259" key="7">
    <source>
        <dbReference type="PROSITE" id="PS50011"/>
    </source>
</evidence>
<proteinExistence type="predicted"/>
<keyword evidence="2 5" id="KW-0547">Nucleotide-binding</keyword>
<dbReference type="SUPFAM" id="SSF56112">
    <property type="entry name" value="Protein kinase-like (PK-like)"/>
    <property type="match status" value="1"/>
</dbReference>
<dbReference type="CDD" id="cd14014">
    <property type="entry name" value="STKc_PknB_like"/>
    <property type="match status" value="1"/>
</dbReference>
<dbReference type="Gene3D" id="3.30.200.20">
    <property type="entry name" value="Phosphorylase Kinase, domain 1"/>
    <property type="match status" value="1"/>
</dbReference>
<evidence type="ECO:0000256" key="6">
    <source>
        <dbReference type="SAM" id="Phobius"/>
    </source>
</evidence>